<dbReference type="EMBL" id="JAULSU010000005">
    <property type="protein sequence ID" value="KAK0617360.1"/>
    <property type="molecule type" value="Genomic_DNA"/>
</dbReference>
<dbReference type="AlphaFoldDB" id="A0AA40BXL7"/>
<reference evidence="2" key="1">
    <citation type="submission" date="2023-06" db="EMBL/GenBank/DDBJ databases">
        <title>Genome-scale phylogeny and comparative genomics of the fungal order Sordariales.</title>
        <authorList>
            <consortium name="Lawrence Berkeley National Laboratory"/>
            <person name="Hensen N."/>
            <person name="Bonometti L."/>
            <person name="Westerberg I."/>
            <person name="Brannstrom I.O."/>
            <person name="Guillou S."/>
            <person name="Cros-Aarteil S."/>
            <person name="Calhoun S."/>
            <person name="Haridas S."/>
            <person name="Kuo A."/>
            <person name="Mondo S."/>
            <person name="Pangilinan J."/>
            <person name="Riley R."/>
            <person name="Labutti K."/>
            <person name="Andreopoulos B."/>
            <person name="Lipzen A."/>
            <person name="Chen C."/>
            <person name="Yanf M."/>
            <person name="Daum C."/>
            <person name="Ng V."/>
            <person name="Clum A."/>
            <person name="Steindorff A."/>
            <person name="Ohm R."/>
            <person name="Martin F."/>
            <person name="Silar P."/>
            <person name="Natvig D."/>
            <person name="Lalanne C."/>
            <person name="Gautier V."/>
            <person name="Ament-Velasquez S.L."/>
            <person name="Kruys A."/>
            <person name="Hutchinson M.I."/>
            <person name="Powell A.J."/>
            <person name="Barry K."/>
            <person name="Miller A.N."/>
            <person name="Grigoriev I.V."/>
            <person name="Debuchy R."/>
            <person name="Gladieux P."/>
            <person name="Thoren M.H."/>
            <person name="Johannesson H."/>
        </authorList>
    </citation>
    <scope>NUCLEOTIDE SEQUENCE</scope>
    <source>
        <strain evidence="2">CBS 606.72</strain>
    </source>
</reference>
<feature type="compositionally biased region" description="Basic and acidic residues" evidence="1">
    <location>
        <begin position="313"/>
        <end position="323"/>
    </location>
</feature>
<sequence>MSVYDETSRGGTASYPRCVPSTVGMPPISLKTVEPDVRARYQIQPSFHPSDLPMTPFWREECLHSFDRFFHSSMKGRAGGVLLTISTPQYAAVLKHRRRPSLGSLSKSRQPSRCNAVSIPTPTSLPPTVSHEGGSFAPTPASVASHDTLPSDAGTLKGLAAGRGCKIGSRLLEDPGVERGFTTWCLVGRVEVPTGLCMKPICWRRWKRAQIGQGEGGRIEGGRLSPLGKVSRTLPEAIEATAQLQENPSFLHDPPPSQCEGKLKAKDARSRASPCSVRPACPYGSTDCPPLLDGGPSRSASPGIGRLLSRTKVARDQSRRKISLDATQEQASCQGRCHGHATGQSILLEPALIPARKDIGPR</sequence>
<feature type="region of interest" description="Disordered" evidence="1">
    <location>
        <begin position="311"/>
        <end position="330"/>
    </location>
</feature>
<evidence type="ECO:0000313" key="3">
    <source>
        <dbReference type="Proteomes" id="UP001175000"/>
    </source>
</evidence>
<feature type="region of interest" description="Disordered" evidence="1">
    <location>
        <begin position="101"/>
        <end position="149"/>
    </location>
</feature>
<gene>
    <name evidence="2" type="ORF">B0T14DRAFT_266829</name>
</gene>
<comment type="caution">
    <text evidence="2">The sequence shown here is derived from an EMBL/GenBank/DDBJ whole genome shotgun (WGS) entry which is preliminary data.</text>
</comment>
<organism evidence="2 3">
    <name type="scientific">Immersiella caudata</name>
    <dbReference type="NCBI Taxonomy" id="314043"/>
    <lineage>
        <taxon>Eukaryota</taxon>
        <taxon>Fungi</taxon>
        <taxon>Dikarya</taxon>
        <taxon>Ascomycota</taxon>
        <taxon>Pezizomycotina</taxon>
        <taxon>Sordariomycetes</taxon>
        <taxon>Sordariomycetidae</taxon>
        <taxon>Sordariales</taxon>
        <taxon>Lasiosphaeriaceae</taxon>
        <taxon>Immersiella</taxon>
    </lineage>
</organism>
<dbReference type="Proteomes" id="UP001175000">
    <property type="component" value="Unassembled WGS sequence"/>
</dbReference>
<proteinExistence type="predicted"/>
<evidence type="ECO:0000313" key="2">
    <source>
        <dbReference type="EMBL" id="KAK0617360.1"/>
    </source>
</evidence>
<evidence type="ECO:0000256" key="1">
    <source>
        <dbReference type="SAM" id="MobiDB-lite"/>
    </source>
</evidence>
<feature type="compositionally biased region" description="Polar residues" evidence="1">
    <location>
        <begin position="103"/>
        <end position="122"/>
    </location>
</feature>
<accession>A0AA40BXL7</accession>
<protein>
    <submittedName>
        <fullName evidence="2">Uncharacterized protein</fullName>
    </submittedName>
</protein>
<name>A0AA40BXL7_9PEZI</name>
<keyword evidence="3" id="KW-1185">Reference proteome</keyword>